<dbReference type="Gene3D" id="6.10.250.2410">
    <property type="match status" value="1"/>
</dbReference>
<comment type="function">
    <text evidence="3">Participates in chromosomal partition during cell division. May act via the formation of a condensin-like complex containing Smc and ScpB that pull DNA away from mid-cell into both cell halves.</text>
</comment>
<dbReference type="InterPro" id="IPR023093">
    <property type="entry name" value="ScpA-like_C"/>
</dbReference>
<dbReference type="Gene3D" id="1.10.10.580">
    <property type="entry name" value="Structural maintenance of chromosome 1. Chain E"/>
    <property type="match status" value="1"/>
</dbReference>
<dbReference type="PANTHER" id="PTHR33969">
    <property type="entry name" value="SEGREGATION AND CONDENSATION PROTEIN A"/>
    <property type="match status" value="1"/>
</dbReference>
<keyword evidence="3" id="KW-0131">Cell cycle</keyword>
<dbReference type="HAMAP" id="MF_01805">
    <property type="entry name" value="ScpA"/>
    <property type="match status" value="1"/>
</dbReference>
<keyword evidence="3" id="KW-0132">Cell division</keyword>
<dbReference type="GO" id="GO:0005737">
    <property type="term" value="C:cytoplasm"/>
    <property type="evidence" value="ECO:0007669"/>
    <property type="project" value="UniProtKB-SubCell"/>
</dbReference>
<dbReference type="Pfam" id="PF02616">
    <property type="entry name" value="SMC_ScpA"/>
    <property type="match status" value="1"/>
</dbReference>
<dbReference type="EMBL" id="JACIUY010000062">
    <property type="protein sequence ID" value="MBB1086503.1"/>
    <property type="molecule type" value="Genomic_DNA"/>
</dbReference>
<dbReference type="GO" id="GO:0051301">
    <property type="term" value="P:cell division"/>
    <property type="evidence" value="ECO:0007669"/>
    <property type="project" value="UniProtKB-KW"/>
</dbReference>
<comment type="similarity">
    <text evidence="3">Belongs to the ScpA family.</text>
</comment>
<evidence type="ECO:0000256" key="1">
    <source>
        <dbReference type="ARBA" id="ARBA00022829"/>
    </source>
</evidence>
<reference evidence="4 5" key="1">
    <citation type="submission" date="2020-07" db="EMBL/GenBank/DDBJ databases">
        <title>Description of Limosilactobacillus balticus sp. nov., Limosilactobacillus agrestis sp. nov., Limosilactobacillus albertensis sp. nov., Limosilactobacillus rudii sp. nov., Limosilactobacillus fastidiosus sp. nov., five novel Limosilactobacillus species isolated from the vertebrate gastrointestinal tract, and proposal of 6 subspecies of Limosilactobacillus reuteri adapted to the gastrointestinal tract of specific vertebrate hosts.</title>
        <authorList>
            <person name="Li F."/>
            <person name="Cheng C."/>
            <person name="Zheng J."/>
            <person name="Quevedo R.M."/>
            <person name="Li J."/>
            <person name="Roos S."/>
            <person name="Gaenzle M.G."/>
            <person name="Walter J."/>
        </authorList>
    </citation>
    <scope>NUCLEOTIDE SEQUENCE [LARGE SCALE GENOMIC DNA]</scope>
    <source>
        <strain evidence="4 5">WF-MA3-C</strain>
    </source>
</reference>
<evidence type="ECO:0000313" key="4">
    <source>
        <dbReference type="EMBL" id="MBB1086503.1"/>
    </source>
</evidence>
<dbReference type="PANTHER" id="PTHR33969:SF2">
    <property type="entry name" value="SEGREGATION AND CONDENSATION PROTEIN A"/>
    <property type="match status" value="1"/>
</dbReference>
<proteinExistence type="inferred from homology"/>
<gene>
    <name evidence="3" type="primary">scpA</name>
    <name evidence="4" type="ORF">H5R63_06915</name>
</gene>
<dbReference type="GO" id="GO:0007059">
    <property type="term" value="P:chromosome segregation"/>
    <property type="evidence" value="ECO:0007669"/>
    <property type="project" value="UniProtKB-UniRule"/>
</dbReference>
<sequence length="265" mass="30575">MSDKQEIIPRYPFQPTLKIGGFEGPLDLLLHLIRQSKMDIYDIQIEEITQQYFDYLRTMKSHQLEVAGDYFVMAATLMNIKSQLLLPQPDEEIEEQSEEIVDPRQELVEQLLEYQRYQKAASHLKDKADFRQAEYTRPAMHVPAEMIAKHVEPGVTLSQLQQAFADVLKRHQLTSPVHETVAAEKVSVAQRMNQVFAIVKQEATRFEDLFIGEQTRDELVTTFLAILELTKHQAVTVHQEKLFGPIILVEGLKGEQYRANQPSED</sequence>
<dbReference type="InterPro" id="IPR003768">
    <property type="entry name" value="ScpA"/>
</dbReference>
<evidence type="ECO:0000313" key="5">
    <source>
        <dbReference type="Proteomes" id="UP000518255"/>
    </source>
</evidence>
<dbReference type="AlphaFoldDB" id="A0A7W3U079"/>
<comment type="subcellular location">
    <subcellularLocation>
        <location evidence="3">Cytoplasm</location>
    </subcellularLocation>
    <text evidence="3">Associated with two foci at the outer edges of the nucleoid region in young cells, and at four foci within both cell halves in older cells.</text>
</comment>
<dbReference type="GO" id="GO:0006260">
    <property type="term" value="P:DNA replication"/>
    <property type="evidence" value="ECO:0007669"/>
    <property type="project" value="UniProtKB-UniRule"/>
</dbReference>
<dbReference type="Proteomes" id="UP000518255">
    <property type="component" value="Unassembled WGS sequence"/>
</dbReference>
<protein>
    <recommendedName>
        <fullName evidence="2 3">Segregation and condensation protein A</fullName>
    </recommendedName>
</protein>
<dbReference type="RefSeq" id="WP_182581373.1">
    <property type="nucleotide sequence ID" value="NZ_JACIUY010000062.1"/>
</dbReference>
<keyword evidence="1 3" id="KW-0159">Chromosome partition</keyword>
<comment type="caution">
    <text evidence="4">The sequence shown here is derived from an EMBL/GenBank/DDBJ whole genome shotgun (WGS) entry which is preliminary data.</text>
</comment>
<evidence type="ECO:0000256" key="2">
    <source>
        <dbReference type="ARBA" id="ARBA00044777"/>
    </source>
</evidence>
<evidence type="ECO:0000256" key="3">
    <source>
        <dbReference type="HAMAP-Rule" id="MF_01805"/>
    </source>
</evidence>
<name>A0A7W3U079_9LACO</name>
<comment type="subunit">
    <text evidence="3">Component of a cohesin-like complex composed of ScpA, ScpB and the Smc homodimer, in which ScpA and ScpB bind to the head domain of Smc. The presence of the three proteins is required for the association of the complex with DNA.</text>
</comment>
<accession>A0A7W3U079</accession>
<keyword evidence="3" id="KW-0963">Cytoplasm</keyword>
<organism evidence="4 5">
    <name type="scientific">Limosilactobacillus fastidiosus</name>
    <dbReference type="NCBI Taxonomy" id="2759855"/>
    <lineage>
        <taxon>Bacteria</taxon>
        <taxon>Bacillati</taxon>
        <taxon>Bacillota</taxon>
        <taxon>Bacilli</taxon>
        <taxon>Lactobacillales</taxon>
        <taxon>Lactobacillaceae</taxon>
        <taxon>Limosilactobacillus</taxon>
    </lineage>
</organism>